<comment type="function">
    <text evidence="1 9">Component of the MICOS complex, a large protein complex of the mitochondrial inner membrane that plays crucial roles in the maintenance of crista junctions, inner membrane architecture, and formation of contact sites to the outer membrane.</text>
</comment>
<dbReference type="PANTHER" id="PTHR21304:SF0">
    <property type="entry name" value="MICOS COMPLEX SUBUNIT MIC10"/>
    <property type="match status" value="1"/>
</dbReference>
<dbReference type="EMBL" id="ML009369">
    <property type="protein sequence ID" value="RKO97196.1"/>
    <property type="molecule type" value="Genomic_DNA"/>
</dbReference>
<protein>
    <recommendedName>
        <fullName evidence="9">MICOS complex subunit MIC10</fullName>
    </recommendedName>
</protein>
<evidence type="ECO:0000256" key="8">
    <source>
        <dbReference type="ARBA" id="ARBA00023136"/>
    </source>
</evidence>
<evidence type="ECO:0000256" key="3">
    <source>
        <dbReference type="ARBA" id="ARBA00006792"/>
    </source>
</evidence>
<dbReference type="Proteomes" id="UP000268535">
    <property type="component" value="Unassembled WGS sequence"/>
</dbReference>
<comment type="similarity">
    <text evidence="3 9">Belongs to the MICOS complex subunit Mic10 family.</text>
</comment>
<keyword evidence="4" id="KW-0812">Transmembrane</keyword>
<dbReference type="AlphaFoldDB" id="A0A4P9X0L5"/>
<evidence type="ECO:0000256" key="4">
    <source>
        <dbReference type="ARBA" id="ARBA00022692"/>
    </source>
</evidence>
<dbReference type="GO" id="GO:0061617">
    <property type="term" value="C:MICOS complex"/>
    <property type="evidence" value="ECO:0007669"/>
    <property type="project" value="UniProtKB-UniRule"/>
</dbReference>
<keyword evidence="7 9" id="KW-0496">Mitochondrion</keyword>
<comment type="subunit">
    <text evidence="9">Component of the mitochondrial contact site and cristae organizing system (MICOS) complex.</text>
</comment>
<comment type="subcellular location">
    <subcellularLocation>
        <location evidence="2 9">Mitochondrion inner membrane</location>
        <topology evidence="2 9">Single-pass membrane protein</topology>
    </subcellularLocation>
</comment>
<name>A0A4P9X0L5_9FUNG</name>
<dbReference type="Pfam" id="PF04418">
    <property type="entry name" value="DUF543"/>
    <property type="match status" value="1"/>
</dbReference>
<proteinExistence type="inferred from homology"/>
<evidence type="ECO:0000256" key="5">
    <source>
        <dbReference type="ARBA" id="ARBA00022792"/>
    </source>
</evidence>
<sequence>WDRCLADYTVNTLTGAAVGVVTSAVLFKRRAWPVALGAGIGIGSAYEKCARSFVP</sequence>
<evidence type="ECO:0000256" key="6">
    <source>
        <dbReference type="ARBA" id="ARBA00022989"/>
    </source>
</evidence>
<evidence type="ECO:0000256" key="9">
    <source>
        <dbReference type="RuleBase" id="RU363011"/>
    </source>
</evidence>
<feature type="non-terminal residue" evidence="10">
    <location>
        <position position="1"/>
    </location>
</feature>
<keyword evidence="6" id="KW-1133">Transmembrane helix</keyword>
<reference evidence="11" key="1">
    <citation type="journal article" date="2018" name="Nat. Microbiol.">
        <title>Leveraging single-cell genomics to expand the fungal tree of life.</title>
        <authorList>
            <person name="Ahrendt S.R."/>
            <person name="Quandt C.A."/>
            <person name="Ciobanu D."/>
            <person name="Clum A."/>
            <person name="Salamov A."/>
            <person name="Andreopoulos B."/>
            <person name="Cheng J.F."/>
            <person name="Woyke T."/>
            <person name="Pelin A."/>
            <person name="Henrissat B."/>
            <person name="Reynolds N.K."/>
            <person name="Benny G.L."/>
            <person name="Smith M.E."/>
            <person name="James T.Y."/>
            <person name="Grigoriev I.V."/>
        </authorList>
    </citation>
    <scope>NUCLEOTIDE SEQUENCE [LARGE SCALE GENOMIC DNA]</scope>
    <source>
        <strain evidence="11">ATCC 52028</strain>
    </source>
</reference>
<accession>A0A4P9X0L5</accession>
<evidence type="ECO:0000313" key="11">
    <source>
        <dbReference type="Proteomes" id="UP000268535"/>
    </source>
</evidence>
<keyword evidence="5 9" id="KW-0999">Mitochondrion inner membrane</keyword>
<keyword evidence="8" id="KW-0472">Membrane</keyword>
<evidence type="ECO:0000256" key="1">
    <source>
        <dbReference type="ARBA" id="ARBA00002689"/>
    </source>
</evidence>
<gene>
    <name evidence="10" type="ORF">CAUPRSCDRAFT_4629</name>
</gene>
<organism evidence="10 11">
    <name type="scientific">Caulochytrium protostelioides</name>
    <dbReference type="NCBI Taxonomy" id="1555241"/>
    <lineage>
        <taxon>Eukaryota</taxon>
        <taxon>Fungi</taxon>
        <taxon>Fungi incertae sedis</taxon>
        <taxon>Chytridiomycota</taxon>
        <taxon>Chytridiomycota incertae sedis</taxon>
        <taxon>Chytridiomycetes</taxon>
        <taxon>Caulochytriales</taxon>
        <taxon>Caulochytriaceae</taxon>
        <taxon>Caulochytrium</taxon>
    </lineage>
</organism>
<feature type="non-terminal residue" evidence="10">
    <location>
        <position position="55"/>
    </location>
</feature>
<dbReference type="PANTHER" id="PTHR21304">
    <property type="entry name" value="MICOS COMPLEX SUBUNIT MIC10"/>
    <property type="match status" value="1"/>
</dbReference>
<evidence type="ECO:0000256" key="2">
    <source>
        <dbReference type="ARBA" id="ARBA00004434"/>
    </source>
</evidence>
<evidence type="ECO:0000313" key="10">
    <source>
        <dbReference type="EMBL" id="RKO97196.1"/>
    </source>
</evidence>
<evidence type="ECO:0000256" key="7">
    <source>
        <dbReference type="ARBA" id="ARBA00023128"/>
    </source>
</evidence>
<dbReference type="InterPro" id="IPR007512">
    <property type="entry name" value="Mic10"/>
</dbReference>